<feature type="repeat" description="Cell wall-binding" evidence="2">
    <location>
        <begin position="247"/>
        <end position="266"/>
    </location>
</feature>
<reference evidence="4 5" key="1">
    <citation type="submission" date="2024-04" db="EMBL/GenBank/DDBJ databases">
        <title>Defined microbial consortia suppress multidrug-resistant proinflammatory Enterobacteriaceae via ecological control.</title>
        <authorList>
            <person name="Furuichi M."/>
            <person name="Kawaguchi T."/>
            <person name="Pust M."/>
            <person name="Yasuma K."/>
            <person name="Plichta D."/>
            <person name="Hasegawa N."/>
            <person name="Ohya T."/>
            <person name="Bhattarai S."/>
            <person name="Sasajima S."/>
            <person name="Aoto Y."/>
            <person name="Tuganbaev T."/>
            <person name="Yaginuma M."/>
            <person name="Ueda M."/>
            <person name="Okahashi N."/>
            <person name="Amafuji K."/>
            <person name="Kiridooshi Y."/>
            <person name="Sugita K."/>
            <person name="Strazar M."/>
            <person name="Skelly A."/>
            <person name="Suda W."/>
            <person name="Hattori M."/>
            <person name="Nakamoto N."/>
            <person name="Caballero S."/>
            <person name="Norman J."/>
            <person name="Olle B."/>
            <person name="Tanoue T."/>
            <person name="Arita M."/>
            <person name="Bucci V."/>
            <person name="Atarashi K."/>
            <person name="Xavier R."/>
            <person name="Honda K."/>
        </authorList>
    </citation>
    <scope>NUCLEOTIDE SEQUENCE [LARGE SCALE GENOMIC DNA]</scope>
    <source>
        <strain evidence="5">f13</strain>
    </source>
</reference>
<keyword evidence="3" id="KW-0732">Signal</keyword>
<gene>
    <name evidence="4" type="ORF">F130042H8_08500</name>
</gene>
<name>A0ABQ0AUT5_9FIRM</name>
<evidence type="ECO:0008006" key="6">
    <source>
        <dbReference type="Google" id="ProtNLM"/>
    </source>
</evidence>
<proteinExistence type="predicted"/>
<dbReference type="RefSeq" id="WP_390469352.1">
    <property type="nucleotide sequence ID" value="NZ_BAABXL010000001.1"/>
</dbReference>
<organism evidence="4 5">
    <name type="scientific">Enterocloster alcoholdehydrogenati</name>
    <dbReference type="NCBI Taxonomy" id="2547410"/>
    <lineage>
        <taxon>Bacteria</taxon>
        <taxon>Bacillati</taxon>
        <taxon>Bacillota</taxon>
        <taxon>Clostridia</taxon>
        <taxon>Lachnospirales</taxon>
        <taxon>Lachnospiraceae</taxon>
        <taxon>Enterocloster</taxon>
    </lineage>
</organism>
<dbReference type="EMBL" id="BAABXL010000001">
    <property type="protein sequence ID" value="GAA6267790.1"/>
    <property type="molecule type" value="Genomic_DNA"/>
</dbReference>
<dbReference type="Pfam" id="PF01473">
    <property type="entry name" value="Choline_bind_1"/>
    <property type="match status" value="1"/>
</dbReference>
<evidence type="ECO:0000313" key="5">
    <source>
        <dbReference type="Proteomes" id="UP001600894"/>
    </source>
</evidence>
<accession>A0ABQ0AUT5</accession>
<dbReference type="InterPro" id="IPR018337">
    <property type="entry name" value="Cell_wall/Cho-bd_repeat"/>
</dbReference>
<evidence type="ECO:0000256" key="2">
    <source>
        <dbReference type="PROSITE-ProRule" id="PRU00591"/>
    </source>
</evidence>
<dbReference type="PROSITE" id="PS51170">
    <property type="entry name" value="CW"/>
    <property type="match status" value="1"/>
</dbReference>
<evidence type="ECO:0000256" key="3">
    <source>
        <dbReference type="SAM" id="SignalP"/>
    </source>
</evidence>
<protein>
    <recommendedName>
        <fullName evidence="6">Cell wall binding repeat protein</fullName>
    </recommendedName>
</protein>
<dbReference type="Pfam" id="PF19127">
    <property type="entry name" value="Choline_bind_3"/>
    <property type="match status" value="1"/>
</dbReference>
<evidence type="ECO:0000313" key="4">
    <source>
        <dbReference type="EMBL" id="GAA6267790.1"/>
    </source>
</evidence>
<keyword evidence="1" id="KW-0677">Repeat</keyword>
<evidence type="ECO:0000256" key="1">
    <source>
        <dbReference type="ARBA" id="ARBA00022737"/>
    </source>
</evidence>
<feature type="signal peptide" evidence="3">
    <location>
        <begin position="1"/>
        <end position="31"/>
    </location>
</feature>
<keyword evidence="5" id="KW-1185">Reference proteome</keyword>
<feature type="chain" id="PRO_5046775448" description="Cell wall binding repeat protein" evidence="3">
    <location>
        <begin position="32"/>
        <end position="306"/>
    </location>
</feature>
<comment type="caution">
    <text evidence="4">The sequence shown here is derived from an EMBL/GenBank/DDBJ whole genome shotgun (WGS) entry which is preliminary data.</text>
</comment>
<dbReference type="SUPFAM" id="SSF69360">
    <property type="entry name" value="Cell wall binding repeat"/>
    <property type="match status" value="1"/>
</dbReference>
<dbReference type="Gene3D" id="2.10.270.10">
    <property type="entry name" value="Cholin Binding"/>
    <property type="match status" value="1"/>
</dbReference>
<sequence>MSIKKTSNLKTFSQTILTVGFSALFTLSSFGAGTMTSSNADVVEVPSGKYTDVTETDHLEILFNETIEICKEKLQTLENDGISMSVANTKNSVRSYIRNCLPDPDGISIKVGIYDSPSGLNGRMDFKSAIAGTPSNRYGEEGQCYVSVIIDYDTNPNGFCWIDSNKIRIIPTVYSGYSEPEYNSSSSSSSAIWDNGLIIKGPHIYEGQWEHKNNNWHLRLSNNLMATSQWAYIQDKWYLFDTEGNMMTGWKKVEGKWYYLKSNGEMVTGWNLINNAYYFMDHNGAMLEDTTTPDGYRVNKNGEWIQ</sequence>
<dbReference type="Proteomes" id="UP001600894">
    <property type="component" value="Unassembled WGS sequence"/>
</dbReference>